<evidence type="ECO:0000313" key="1">
    <source>
        <dbReference type="EMBL" id="NGO72813.1"/>
    </source>
</evidence>
<keyword evidence="2" id="KW-1185">Reference proteome</keyword>
<organism evidence="1 2">
    <name type="scientific">Streptomyces boncukensis</name>
    <dbReference type="NCBI Taxonomy" id="2711219"/>
    <lineage>
        <taxon>Bacteria</taxon>
        <taxon>Bacillati</taxon>
        <taxon>Actinomycetota</taxon>
        <taxon>Actinomycetes</taxon>
        <taxon>Kitasatosporales</taxon>
        <taxon>Streptomycetaceae</taxon>
        <taxon>Streptomyces</taxon>
    </lineage>
</organism>
<gene>
    <name evidence="1" type="ORF">G5C65_31610</name>
</gene>
<sequence length="68" mass="7576">MQYLIAFAAVVAMVVLAVAAHDEWDERHRVPTRIQGWTPTAYAPPARTGVDLRHIDADDMIVFIAEAD</sequence>
<name>A0A6G4X6D5_9ACTN</name>
<evidence type="ECO:0000313" key="2">
    <source>
        <dbReference type="Proteomes" id="UP000477722"/>
    </source>
</evidence>
<protein>
    <submittedName>
        <fullName evidence="1">Uncharacterized protein</fullName>
    </submittedName>
</protein>
<dbReference type="AlphaFoldDB" id="A0A6G4X6D5"/>
<comment type="caution">
    <text evidence="1">The sequence shown here is derived from an EMBL/GenBank/DDBJ whole genome shotgun (WGS) entry which is preliminary data.</text>
</comment>
<dbReference type="RefSeq" id="WP_165302478.1">
    <property type="nucleotide sequence ID" value="NZ_JAAKZZ010000545.1"/>
</dbReference>
<dbReference type="Proteomes" id="UP000477722">
    <property type="component" value="Unassembled WGS sequence"/>
</dbReference>
<accession>A0A6G4X6D5</accession>
<dbReference type="EMBL" id="JAAKZZ010000545">
    <property type="protein sequence ID" value="NGO72813.1"/>
    <property type="molecule type" value="Genomic_DNA"/>
</dbReference>
<proteinExistence type="predicted"/>
<reference evidence="1 2" key="1">
    <citation type="submission" date="2020-02" db="EMBL/GenBank/DDBJ databases">
        <title>Whole-genome analyses of novel actinobacteria.</title>
        <authorList>
            <person name="Sahin N."/>
            <person name="Tatar D."/>
        </authorList>
    </citation>
    <scope>NUCLEOTIDE SEQUENCE [LARGE SCALE GENOMIC DNA]</scope>
    <source>
        <strain evidence="1 2">SB3404</strain>
    </source>
</reference>